<proteinExistence type="predicted"/>
<evidence type="ECO:0000313" key="5">
    <source>
        <dbReference type="EMBL" id="PNE35402.1"/>
    </source>
</evidence>
<dbReference type="AlphaFoldDB" id="A0A2N8P301"/>
<dbReference type="RefSeq" id="WP_102916719.1">
    <property type="nucleotide sequence ID" value="NZ_JACHJF010000002.1"/>
</dbReference>
<keyword evidence="6" id="KW-1185">Reference proteome</keyword>
<dbReference type="Gene3D" id="1.10.10.10">
    <property type="entry name" value="Winged helix-like DNA-binding domain superfamily/Winged helix DNA-binding domain"/>
    <property type="match status" value="1"/>
</dbReference>
<feature type="domain" description="HTH gntR-type" evidence="4">
    <location>
        <begin position="4"/>
        <end position="73"/>
    </location>
</feature>
<dbReference type="GO" id="GO:0003700">
    <property type="term" value="F:DNA-binding transcription factor activity"/>
    <property type="evidence" value="ECO:0007669"/>
    <property type="project" value="InterPro"/>
</dbReference>
<dbReference type="OrthoDB" id="4532751at2"/>
<dbReference type="CDD" id="cd07377">
    <property type="entry name" value="WHTH_GntR"/>
    <property type="match status" value="1"/>
</dbReference>
<dbReference type="PANTHER" id="PTHR44846">
    <property type="entry name" value="MANNOSYL-D-GLYCERATE TRANSPORT/METABOLISM SYSTEM REPRESSOR MNGR-RELATED"/>
    <property type="match status" value="1"/>
</dbReference>
<dbReference type="EMBL" id="LGUI01000001">
    <property type="protein sequence ID" value="PNE35402.1"/>
    <property type="molecule type" value="Genomic_DNA"/>
</dbReference>
<dbReference type="SMART" id="SM00345">
    <property type="entry name" value="HTH_GNTR"/>
    <property type="match status" value="1"/>
</dbReference>
<dbReference type="InterPro" id="IPR050679">
    <property type="entry name" value="Bact_HTH_transcr_reg"/>
</dbReference>
<evidence type="ECO:0000256" key="3">
    <source>
        <dbReference type="ARBA" id="ARBA00023163"/>
    </source>
</evidence>
<dbReference type="GO" id="GO:0003677">
    <property type="term" value="F:DNA binding"/>
    <property type="evidence" value="ECO:0007669"/>
    <property type="project" value="UniProtKB-KW"/>
</dbReference>
<name>A0A2N8P301_STREU</name>
<protein>
    <submittedName>
        <fullName evidence="5">GntR family transcriptional regulator</fullName>
    </submittedName>
</protein>
<dbReference type="Pfam" id="PF07702">
    <property type="entry name" value="UTRA"/>
    <property type="match status" value="1"/>
</dbReference>
<accession>A0A2N8P301</accession>
<dbReference type="Pfam" id="PF00392">
    <property type="entry name" value="GntR"/>
    <property type="match status" value="1"/>
</dbReference>
<sequence length="251" mass="27038">MREQPPYLRAADLLRQRIADQEWAPGDRLPSRAQLAEECGGVGENVIRRAQELLISQGVLEGRAGSGTYVAEPRERLRVVRSQVREQRGGSPFAADVSALGKRGTWESSTEAKLPAPAEIAARLDIAEGDLCVRTSYEFLVDGKPFQLSTSWEPYGITAGTLVVLPEGGPHAGKGVVDRMAEIGITVTRAVEQPEPGNATAEEATLLGVQRGALVTRIQRTYYSDDGRPVETADIVMPAAFGAIVYEVPVS</sequence>
<gene>
    <name evidence="5" type="ORF">AF335_03425</name>
</gene>
<reference evidence="6" key="1">
    <citation type="submission" date="2015-07" db="EMBL/GenBank/DDBJ databases">
        <authorList>
            <person name="Graham D.E."/>
            <person name="Giannone R.J."/>
            <person name="Gulvik C.A."/>
            <person name="Hettich R.L."/>
            <person name="Klingeman D.M."/>
            <person name="Mahan K.M."/>
            <person name="Parry R.J."/>
            <person name="Spain J.C."/>
        </authorList>
    </citation>
    <scope>NUCLEOTIDE SEQUENCE [LARGE SCALE GENOMIC DNA]</scope>
    <source>
        <strain evidence="6">ATCC 27428</strain>
    </source>
</reference>
<evidence type="ECO:0000256" key="1">
    <source>
        <dbReference type="ARBA" id="ARBA00023015"/>
    </source>
</evidence>
<keyword evidence="1" id="KW-0805">Transcription regulation</keyword>
<comment type="caution">
    <text evidence="5">The sequence shown here is derived from an EMBL/GenBank/DDBJ whole genome shotgun (WGS) entry which is preliminary data.</text>
</comment>
<dbReference type="PROSITE" id="PS50949">
    <property type="entry name" value="HTH_GNTR"/>
    <property type="match status" value="1"/>
</dbReference>
<keyword evidence="3" id="KW-0804">Transcription</keyword>
<dbReference type="InterPro" id="IPR011663">
    <property type="entry name" value="UTRA"/>
</dbReference>
<dbReference type="GO" id="GO:0045892">
    <property type="term" value="P:negative regulation of DNA-templated transcription"/>
    <property type="evidence" value="ECO:0007669"/>
    <property type="project" value="TreeGrafter"/>
</dbReference>
<keyword evidence="2" id="KW-0238">DNA-binding</keyword>
<dbReference type="InterPro" id="IPR036388">
    <property type="entry name" value="WH-like_DNA-bd_sf"/>
</dbReference>
<dbReference type="InterPro" id="IPR036390">
    <property type="entry name" value="WH_DNA-bd_sf"/>
</dbReference>
<dbReference type="PANTHER" id="PTHR44846:SF17">
    <property type="entry name" value="GNTR-FAMILY TRANSCRIPTIONAL REGULATOR"/>
    <property type="match status" value="1"/>
</dbReference>
<dbReference type="InterPro" id="IPR000524">
    <property type="entry name" value="Tscrpt_reg_HTH_GntR"/>
</dbReference>
<dbReference type="InterPro" id="IPR028978">
    <property type="entry name" value="Chorismate_lyase_/UTRA_dom_sf"/>
</dbReference>
<evidence type="ECO:0000313" key="6">
    <source>
        <dbReference type="Proteomes" id="UP000235945"/>
    </source>
</evidence>
<evidence type="ECO:0000256" key="2">
    <source>
        <dbReference type="ARBA" id="ARBA00023125"/>
    </source>
</evidence>
<dbReference type="SMART" id="SM00866">
    <property type="entry name" value="UTRA"/>
    <property type="match status" value="1"/>
</dbReference>
<organism evidence="5 6">
    <name type="scientific">Streptomyces eurocidicus</name>
    <name type="common">Streptoverticillium eurocidicus</name>
    <dbReference type="NCBI Taxonomy" id="66423"/>
    <lineage>
        <taxon>Bacteria</taxon>
        <taxon>Bacillati</taxon>
        <taxon>Actinomycetota</taxon>
        <taxon>Actinomycetes</taxon>
        <taxon>Kitasatosporales</taxon>
        <taxon>Streptomycetaceae</taxon>
        <taxon>Streptomyces</taxon>
    </lineage>
</organism>
<dbReference type="SUPFAM" id="SSF64288">
    <property type="entry name" value="Chorismate lyase-like"/>
    <property type="match status" value="1"/>
</dbReference>
<dbReference type="Gene3D" id="3.40.1410.10">
    <property type="entry name" value="Chorismate lyase-like"/>
    <property type="match status" value="1"/>
</dbReference>
<dbReference type="Proteomes" id="UP000235945">
    <property type="component" value="Unassembled WGS sequence"/>
</dbReference>
<evidence type="ECO:0000259" key="4">
    <source>
        <dbReference type="PROSITE" id="PS50949"/>
    </source>
</evidence>
<dbReference type="SUPFAM" id="SSF46785">
    <property type="entry name" value="Winged helix' DNA-binding domain"/>
    <property type="match status" value="1"/>
</dbReference>